<dbReference type="InterPro" id="IPR036394">
    <property type="entry name" value="Ribosomal_uL22_sf"/>
</dbReference>
<dbReference type="NCBIfam" id="TIGR01044">
    <property type="entry name" value="rplV_bact"/>
    <property type="match status" value="1"/>
</dbReference>
<evidence type="ECO:0000256" key="11">
    <source>
        <dbReference type="SAM" id="MobiDB-lite"/>
    </source>
</evidence>
<dbReference type="InterPro" id="IPR005727">
    <property type="entry name" value="Ribosomal_uL22_bac/chlpt-type"/>
</dbReference>
<dbReference type="SUPFAM" id="SSF54843">
    <property type="entry name" value="Ribosomal protein L22"/>
    <property type="match status" value="1"/>
</dbReference>
<dbReference type="GO" id="GO:0022625">
    <property type="term" value="C:cytosolic large ribosomal subunit"/>
    <property type="evidence" value="ECO:0007669"/>
    <property type="project" value="TreeGrafter"/>
</dbReference>
<evidence type="ECO:0000256" key="7">
    <source>
        <dbReference type="HAMAP-Rule" id="MF_01331"/>
    </source>
</evidence>
<dbReference type="InterPro" id="IPR018260">
    <property type="entry name" value="Ribosomal_uL22_CS"/>
</dbReference>
<protein>
    <recommendedName>
        <fullName evidence="6 7">Large ribosomal subunit protein uL22</fullName>
    </recommendedName>
</protein>
<feature type="compositionally biased region" description="Basic residues" evidence="11">
    <location>
        <begin position="107"/>
        <end position="116"/>
    </location>
</feature>
<comment type="caution">
    <text evidence="12">The sequence shown here is derived from an EMBL/GenBank/DDBJ whole genome shotgun (WGS) entry which is preliminary data.</text>
</comment>
<keyword evidence="2 7" id="KW-0699">rRNA-binding</keyword>
<dbReference type="GO" id="GO:0019843">
    <property type="term" value="F:rRNA binding"/>
    <property type="evidence" value="ECO:0007669"/>
    <property type="project" value="UniProtKB-UniRule"/>
</dbReference>
<evidence type="ECO:0000256" key="8">
    <source>
        <dbReference type="RuleBase" id="RU004005"/>
    </source>
</evidence>
<comment type="subunit">
    <text evidence="7 9">Part of the 50S ribosomal subunit.</text>
</comment>
<reference evidence="13" key="1">
    <citation type="submission" date="2017-09" db="EMBL/GenBank/DDBJ databases">
        <title>Depth-based differentiation of microbial function through sediment-hosted aquifers and enrichment of novel symbionts in the deep terrestrial subsurface.</title>
        <authorList>
            <person name="Probst A.J."/>
            <person name="Ladd B."/>
            <person name="Jarett J.K."/>
            <person name="Geller-Mcgrath D.E."/>
            <person name="Sieber C.M.K."/>
            <person name="Emerson J.B."/>
            <person name="Anantharaman K."/>
            <person name="Thomas B.C."/>
            <person name="Malmstrom R."/>
            <person name="Stieglmeier M."/>
            <person name="Klingl A."/>
            <person name="Woyke T."/>
            <person name="Ryan C.M."/>
            <person name="Banfield J.F."/>
        </authorList>
    </citation>
    <scope>NUCLEOTIDE SEQUENCE [LARGE SCALE GENOMIC DNA]</scope>
</reference>
<dbReference type="EMBL" id="PFBH01000014">
    <property type="protein sequence ID" value="PIR85163.1"/>
    <property type="molecule type" value="Genomic_DNA"/>
</dbReference>
<dbReference type="PANTHER" id="PTHR13501">
    <property type="entry name" value="CHLOROPLAST 50S RIBOSOMAL PROTEIN L22-RELATED"/>
    <property type="match status" value="1"/>
</dbReference>
<gene>
    <name evidence="7" type="primary">rplV</name>
    <name evidence="12" type="ORF">COU15_02015</name>
</gene>
<evidence type="ECO:0000256" key="4">
    <source>
        <dbReference type="ARBA" id="ARBA00022980"/>
    </source>
</evidence>
<proteinExistence type="inferred from homology"/>
<dbReference type="GO" id="GO:0006412">
    <property type="term" value="P:translation"/>
    <property type="evidence" value="ECO:0007669"/>
    <property type="project" value="UniProtKB-UniRule"/>
</dbReference>
<dbReference type="InterPro" id="IPR047867">
    <property type="entry name" value="Ribosomal_uL22_bac/org-type"/>
</dbReference>
<comment type="similarity">
    <text evidence="1 7 8">Belongs to the universal ribosomal protein uL22 family.</text>
</comment>
<evidence type="ECO:0000313" key="13">
    <source>
        <dbReference type="Proteomes" id="UP000229315"/>
    </source>
</evidence>
<evidence type="ECO:0000256" key="6">
    <source>
        <dbReference type="ARBA" id="ARBA00035207"/>
    </source>
</evidence>
<dbReference type="HAMAP" id="MF_01331_B">
    <property type="entry name" value="Ribosomal_uL22_B"/>
    <property type="match status" value="1"/>
</dbReference>
<comment type="function">
    <text evidence="7 10">This protein binds specifically to 23S rRNA; its binding is stimulated by other ribosomal proteins, e.g., L4, L17, and L20. It is important during the early stages of 50S assembly. It makes multiple contacts with different domains of the 23S rRNA in the assembled 50S subunit and ribosome.</text>
</comment>
<evidence type="ECO:0000256" key="9">
    <source>
        <dbReference type="RuleBase" id="RU004006"/>
    </source>
</evidence>
<dbReference type="PANTHER" id="PTHR13501:SF8">
    <property type="entry name" value="LARGE RIBOSOMAL SUBUNIT PROTEIN UL22M"/>
    <property type="match status" value="1"/>
</dbReference>
<keyword evidence="5 7" id="KW-0687">Ribonucleoprotein</keyword>
<sequence length="125" mass="13548">MKATLSNYRQSPRKVRLITELVKGKSIADAFTALTFSDKRASAPIEKLLRSAVANAEQAGESLNELVVENIAVDKGRVAKTYMPRAFGRASTIRKRSSHVTVTLGKAKPKTARHTKAPSAGQKKA</sequence>
<keyword evidence="4 7" id="KW-0689">Ribosomal protein</keyword>
<dbReference type="CDD" id="cd00336">
    <property type="entry name" value="Ribosomal_L22"/>
    <property type="match status" value="1"/>
</dbReference>
<name>A0A2H0UFH0_9BACT</name>
<evidence type="ECO:0000313" key="12">
    <source>
        <dbReference type="EMBL" id="PIR85163.1"/>
    </source>
</evidence>
<dbReference type="Pfam" id="PF00237">
    <property type="entry name" value="Ribosomal_L22"/>
    <property type="match status" value="1"/>
</dbReference>
<feature type="region of interest" description="Disordered" evidence="11">
    <location>
        <begin position="98"/>
        <end position="125"/>
    </location>
</feature>
<accession>A0A2H0UFH0</accession>
<evidence type="ECO:0000256" key="2">
    <source>
        <dbReference type="ARBA" id="ARBA00022730"/>
    </source>
</evidence>
<organism evidence="12 13">
    <name type="scientific">Candidatus Kaiserbacteria bacterium CG10_big_fil_rev_8_21_14_0_10_45_20</name>
    <dbReference type="NCBI Taxonomy" id="1974607"/>
    <lineage>
        <taxon>Bacteria</taxon>
        <taxon>Candidatus Kaiseribacteriota</taxon>
    </lineage>
</organism>
<dbReference type="AlphaFoldDB" id="A0A2H0UFH0"/>
<dbReference type="InterPro" id="IPR001063">
    <property type="entry name" value="Ribosomal_uL22"/>
</dbReference>
<comment type="function">
    <text evidence="7">The globular domain of the protein is located near the polypeptide exit tunnel on the outside of the subunit, while an extended beta-hairpin is found that lines the wall of the exit tunnel in the center of the 70S ribosome.</text>
</comment>
<evidence type="ECO:0000256" key="3">
    <source>
        <dbReference type="ARBA" id="ARBA00022884"/>
    </source>
</evidence>
<dbReference type="PROSITE" id="PS00464">
    <property type="entry name" value="RIBOSOMAL_L22"/>
    <property type="match status" value="1"/>
</dbReference>
<keyword evidence="3 7" id="KW-0694">RNA-binding</keyword>
<evidence type="ECO:0000256" key="5">
    <source>
        <dbReference type="ARBA" id="ARBA00023274"/>
    </source>
</evidence>
<dbReference type="GO" id="GO:0003735">
    <property type="term" value="F:structural constituent of ribosome"/>
    <property type="evidence" value="ECO:0007669"/>
    <property type="project" value="InterPro"/>
</dbReference>
<dbReference type="Proteomes" id="UP000229315">
    <property type="component" value="Unassembled WGS sequence"/>
</dbReference>
<evidence type="ECO:0000256" key="1">
    <source>
        <dbReference type="ARBA" id="ARBA00009451"/>
    </source>
</evidence>
<evidence type="ECO:0000256" key="10">
    <source>
        <dbReference type="RuleBase" id="RU004008"/>
    </source>
</evidence>
<dbReference type="Gene3D" id="3.90.470.10">
    <property type="entry name" value="Ribosomal protein L22/L17"/>
    <property type="match status" value="1"/>
</dbReference>